<feature type="domain" description="Beta-lactamase class A catalytic" evidence="2">
    <location>
        <begin position="139"/>
        <end position="279"/>
    </location>
</feature>
<evidence type="ECO:0000259" key="2">
    <source>
        <dbReference type="Pfam" id="PF13354"/>
    </source>
</evidence>
<organism evidence="3 4">
    <name type="scientific">Levilactobacillus namurensis DSM 19117</name>
    <dbReference type="NCBI Taxonomy" id="1423773"/>
    <lineage>
        <taxon>Bacteria</taxon>
        <taxon>Bacillati</taxon>
        <taxon>Bacillota</taxon>
        <taxon>Bacilli</taxon>
        <taxon>Lactobacillales</taxon>
        <taxon>Lactobacillaceae</taxon>
        <taxon>Levilactobacillus</taxon>
    </lineage>
</organism>
<evidence type="ECO:0000313" key="4">
    <source>
        <dbReference type="Proteomes" id="UP000051162"/>
    </source>
</evidence>
<dbReference type="STRING" id="1423773.FD30_GL000270"/>
<dbReference type="GO" id="GO:0046677">
    <property type="term" value="P:response to antibiotic"/>
    <property type="evidence" value="ECO:0007669"/>
    <property type="project" value="InterPro"/>
</dbReference>
<dbReference type="Proteomes" id="UP000051162">
    <property type="component" value="Unassembled WGS sequence"/>
</dbReference>
<comment type="caution">
    <text evidence="3">The sequence shown here is derived from an EMBL/GenBank/DDBJ whole genome shotgun (WGS) entry which is preliminary data.</text>
</comment>
<reference evidence="3 4" key="1">
    <citation type="journal article" date="2015" name="Genome Announc.">
        <title>Expanding the biotechnology potential of lactobacilli through comparative genomics of 213 strains and associated genera.</title>
        <authorList>
            <person name="Sun Z."/>
            <person name="Harris H.M."/>
            <person name="McCann A."/>
            <person name="Guo C."/>
            <person name="Argimon S."/>
            <person name="Zhang W."/>
            <person name="Yang X."/>
            <person name="Jeffery I.B."/>
            <person name="Cooney J.C."/>
            <person name="Kagawa T.F."/>
            <person name="Liu W."/>
            <person name="Song Y."/>
            <person name="Salvetti E."/>
            <person name="Wrobel A."/>
            <person name="Rasinkangas P."/>
            <person name="Parkhill J."/>
            <person name="Rea M.C."/>
            <person name="O'Sullivan O."/>
            <person name="Ritari J."/>
            <person name="Douillard F.P."/>
            <person name="Paul Ross R."/>
            <person name="Yang R."/>
            <person name="Briner A.E."/>
            <person name="Felis G.E."/>
            <person name="de Vos W.M."/>
            <person name="Barrangou R."/>
            <person name="Klaenhammer T.R."/>
            <person name="Caufield P.W."/>
            <person name="Cui Y."/>
            <person name="Zhang H."/>
            <person name="O'Toole P.W."/>
        </authorList>
    </citation>
    <scope>NUCLEOTIDE SEQUENCE [LARGE SCALE GENOMIC DNA]</scope>
    <source>
        <strain evidence="3 4">DSM 19117</strain>
    </source>
</reference>
<dbReference type="RefSeq" id="WP_147000041.1">
    <property type="nucleotide sequence ID" value="NZ_AZDT01000055.1"/>
</dbReference>
<dbReference type="EMBL" id="AZDT01000055">
    <property type="protein sequence ID" value="KRK73696.1"/>
    <property type="molecule type" value="Genomic_DNA"/>
</dbReference>
<dbReference type="OrthoDB" id="9775096at2"/>
<accession>A0A0R1JQQ3</accession>
<evidence type="ECO:0000256" key="1">
    <source>
        <dbReference type="SAM" id="MobiDB-lite"/>
    </source>
</evidence>
<dbReference type="PATRIC" id="fig|1423773.3.peg.273"/>
<sequence>MKIRRLVGCLFVLVVMVSGGGLWYHLTRPVAGATVHRAAASPKHTKQTTKPRATATTPRRTLTTRQKARLTQQIKRDMRGIGGRWSVQVTRLTKPTVTLKTGNHAVKRQRAASTIKLYIMLAIFQQHQQGKLPLTAATRQALQRMIYNSDNAAANQLIATAGGLKSVNRVIRQHHFTQTVLGRHLMDTRALQRGHDNWTSVRDLSRFLTLLSQHRLLGRTADRQMLALLHHCRNHSKLPLRVTHAQVYNKTGEYPDLGVQNDAALFKTTSGQKIVIVVLSQGSHAARQYPAMNRLGQDLVHRLR</sequence>
<name>A0A0R1JQQ3_9LACO</name>
<proteinExistence type="predicted"/>
<dbReference type="Pfam" id="PF13354">
    <property type="entry name" value="Beta-lactamase2"/>
    <property type="match status" value="1"/>
</dbReference>
<dbReference type="Gene3D" id="3.40.710.10">
    <property type="entry name" value="DD-peptidase/beta-lactamase superfamily"/>
    <property type="match status" value="1"/>
</dbReference>
<dbReference type="PANTHER" id="PTHR35333:SF3">
    <property type="entry name" value="BETA-LACTAMASE-TYPE TRANSPEPTIDASE FOLD CONTAINING PROTEIN"/>
    <property type="match status" value="1"/>
</dbReference>
<dbReference type="InterPro" id="IPR012338">
    <property type="entry name" value="Beta-lactam/transpept-like"/>
</dbReference>
<dbReference type="GO" id="GO:0008800">
    <property type="term" value="F:beta-lactamase activity"/>
    <property type="evidence" value="ECO:0007669"/>
    <property type="project" value="InterPro"/>
</dbReference>
<dbReference type="GeneID" id="84783160"/>
<evidence type="ECO:0000313" key="3">
    <source>
        <dbReference type="EMBL" id="KRK73696.1"/>
    </source>
</evidence>
<dbReference type="InterPro" id="IPR045155">
    <property type="entry name" value="Beta-lactam_cat"/>
</dbReference>
<feature type="compositionally biased region" description="Low complexity" evidence="1">
    <location>
        <begin position="50"/>
        <end position="63"/>
    </location>
</feature>
<dbReference type="SUPFAM" id="SSF56601">
    <property type="entry name" value="beta-lactamase/transpeptidase-like"/>
    <property type="match status" value="1"/>
</dbReference>
<protein>
    <submittedName>
        <fullName evidence="3">Beta-lactamase</fullName>
    </submittedName>
</protein>
<dbReference type="GO" id="GO:0030655">
    <property type="term" value="P:beta-lactam antibiotic catabolic process"/>
    <property type="evidence" value="ECO:0007669"/>
    <property type="project" value="InterPro"/>
</dbReference>
<keyword evidence="4" id="KW-1185">Reference proteome</keyword>
<dbReference type="PANTHER" id="PTHR35333">
    <property type="entry name" value="BETA-LACTAMASE"/>
    <property type="match status" value="1"/>
</dbReference>
<gene>
    <name evidence="3" type="ORF">FD30_GL000270</name>
</gene>
<feature type="region of interest" description="Disordered" evidence="1">
    <location>
        <begin position="37"/>
        <end position="63"/>
    </location>
</feature>
<dbReference type="AlphaFoldDB" id="A0A0R1JQQ3"/>
<dbReference type="InterPro" id="IPR000871">
    <property type="entry name" value="Beta-lactam_class-A"/>
</dbReference>